<proteinExistence type="inferred from homology"/>
<sequence>MRAVHFGAGNIGRGFIGETLADNGFGIDFVDVNETIIDELNKRGEYDIELAAPGKKRIHVSDVDGINNAKNPEKVIEQIKTTDMITTAIGPKILAIIAPLIAQGLTERIKSGNTKPLDVIACENMIGGSEHLKEEVYKHLDDDIKPEVDKYIGFPNAAVDRIVPIQHNDDPLFVSVEDFKEWVIDESQMKNKDIKLKGVDYAPDLEPYIERKLFSVNTGHATVAYTGKSLDYSTIGDAIEDPFVLKQVKRVLSETRSLLHNKWNKEFTEESLEEYHNKILSRFQNPYISDDIARVGRTPIRKLGYNERFIRPIRELKERGLSYDALMETVGRIYHFDEPNDKESVKLMQMLKDEDLKDVIVETTGLKDDPELVDEIALSYKNADKDVKKA</sequence>
<evidence type="ECO:0000313" key="10">
    <source>
        <dbReference type="EMBL" id="KRL90332.1"/>
    </source>
</evidence>
<dbReference type="SUPFAM" id="SSF51735">
    <property type="entry name" value="NAD(P)-binding Rossmann-fold domains"/>
    <property type="match status" value="1"/>
</dbReference>
<reference evidence="10 11" key="1">
    <citation type="journal article" date="2015" name="Genome Announc.">
        <title>Expanding the biotechnology potential of lactobacilli through comparative genomics of 213 strains and associated genera.</title>
        <authorList>
            <person name="Sun Z."/>
            <person name="Harris H.M."/>
            <person name="McCann A."/>
            <person name="Guo C."/>
            <person name="Argimon S."/>
            <person name="Zhang W."/>
            <person name="Yang X."/>
            <person name="Jeffery I.B."/>
            <person name="Cooney J.C."/>
            <person name="Kagawa T.F."/>
            <person name="Liu W."/>
            <person name="Song Y."/>
            <person name="Salvetti E."/>
            <person name="Wrobel A."/>
            <person name="Rasinkangas P."/>
            <person name="Parkhill J."/>
            <person name="Rea M.C."/>
            <person name="O'Sullivan O."/>
            <person name="Ritari J."/>
            <person name="Douillard F.P."/>
            <person name="Paul Ross R."/>
            <person name="Yang R."/>
            <person name="Briner A.E."/>
            <person name="Felis G.E."/>
            <person name="de Vos W.M."/>
            <person name="Barrangou R."/>
            <person name="Klaenhammer T.R."/>
            <person name="Caufield P.W."/>
            <person name="Cui Y."/>
            <person name="Zhang H."/>
            <person name="O'Toole P.W."/>
        </authorList>
    </citation>
    <scope>NUCLEOTIDE SEQUENCE [LARGE SCALE GENOMIC DNA]</scope>
    <source>
        <strain evidence="10 11">DSM 16043</strain>
    </source>
</reference>
<evidence type="ECO:0000256" key="5">
    <source>
        <dbReference type="ARBA" id="ARBA00023027"/>
    </source>
</evidence>
<dbReference type="PATRIC" id="fig|1423763.3.peg.241"/>
<dbReference type="InterPro" id="IPR013131">
    <property type="entry name" value="Mannitol_DH_N"/>
</dbReference>
<feature type="domain" description="Mannitol dehydrogenase N-terminal" evidence="8">
    <location>
        <begin position="1"/>
        <end position="197"/>
    </location>
</feature>
<dbReference type="InterPro" id="IPR023028">
    <property type="entry name" value="Mannitol_1_phos_5_DH"/>
</dbReference>
<name>A0A0R1UAF1_9LACO</name>
<evidence type="ECO:0000259" key="9">
    <source>
        <dbReference type="Pfam" id="PF08125"/>
    </source>
</evidence>
<dbReference type="STRING" id="1423763.FC46_GL000236"/>
<feature type="domain" description="Mannitol dehydrogenase C-terminal" evidence="9">
    <location>
        <begin position="204"/>
        <end position="382"/>
    </location>
</feature>
<evidence type="ECO:0000256" key="1">
    <source>
        <dbReference type="ARBA" id="ARBA00006541"/>
    </source>
</evidence>
<dbReference type="HAMAP" id="MF_00196">
    <property type="entry name" value="Mannitol_dehydrog"/>
    <property type="match status" value="1"/>
</dbReference>
<dbReference type="InterPro" id="IPR008927">
    <property type="entry name" value="6-PGluconate_DH-like_C_sf"/>
</dbReference>
<dbReference type="InterPro" id="IPR036291">
    <property type="entry name" value="NAD(P)-bd_dom_sf"/>
</dbReference>
<dbReference type="GO" id="GO:0005829">
    <property type="term" value="C:cytosol"/>
    <property type="evidence" value="ECO:0007669"/>
    <property type="project" value="TreeGrafter"/>
</dbReference>
<evidence type="ECO:0000256" key="3">
    <source>
        <dbReference type="ARBA" id="ARBA00016219"/>
    </source>
</evidence>
<keyword evidence="11" id="KW-1185">Reference proteome</keyword>
<accession>A0A0R1UAF1</accession>
<dbReference type="InterPro" id="IPR000669">
    <property type="entry name" value="Mannitol_DH"/>
</dbReference>
<evidence type="ECO:0000256" key="7">
    <source>
        <dbReference type="HAMAP-Rule" id="MF_00196"/>
    </source>
</evidence>
<comment type="caution">
    <text evidence="10">The sequence shown here is derived from an EMBL/GenBank/DDBJ whole genome shotgun (WGS) entry which is preliminary data.</text>
</comment>
<dbReference type="InterPro" id="IPR023027">
    <property type="entry name" value="Mannitol_DH_CS"/>
</dbReference>
<dbReference type="Gene3D" id="1.10.1040.10">
    <property type="entry name" value="N-(1-d-carboxylethyl)-l-norvaline Dehydrogenase, domain 2"/>
    <property type="match status" value="1"/>
</dbReference>
<dbReference type="InterPro" id="IPR013118">
    <property type="entry name" value="Mannitol_DH_C"/>
</dbReference>
<dbReference type="Gene3D" id="3.40.50.720">
    <property type="entry name" value="NAD(P)-binding Rossmann-like Domain"/>
    <property type="match status" value="1"/>
</dbReference>
<dbReference type="NCBIfam" id="NF002652">
    <property type="entry name" value="PRK02318.2-5"/>
    <property type="match status" value="1"/>
</dbReference>
<gene>
    <name evidence="7" type="primary">mtlD</name>
    <name evidence="10" type="ORF">FC46_GL000236</name>
</gene>
<dbReference type="Pfam" id="PF01232">
    <property type="entry name" value="Mannitol_dh"/>
    <property type="match status" value="1"/>
</dbReference>
<keyword evidence="4 7" id="KW-0560">Oxidoreductase</keyword>
<dbReference type="GO" id="GO:0008926">
    <property type="term" value="F:mannitol-1-phosphate 5-dehydrogenase activity"/>
    <property type="evidence" value="ECO:0007669"/>
    <property type="project" value="UniProtKB-UniRule"/>
</dbReference>
<dbReference type="Proteomes" id="UP000051036">
    <property type="component" value="Unassembled WGS sequence"/>
</dbReference>
<keyword evidence="5 7" id="KW-0520">NAD</keyword>
<dbReference type="EMBL" id="AZFM01000011">
    <property type="protein sequence ID" value="KRL90332.1"/>
    <property type="molecule type" value="Genomic_DNA"/>
</dbReference>
<dbReference type="Pfam" id="PF08125">
    <property type="entry name" value="Mannitol_dh_C"/>
    <property type="match status" value="1"/>
</dbReference>
<dbReference type="InterPro" id="IPR013328">
    <property type="entry name" value="6PGD_dom2"/>
</dbReference>
<evidence type="ECO:0000256" key="4">
    <source>
        <dbReference type="ARBA" id="ARBA00023002"/>
    </source>
</evidence>
<feature type="binding site" evidence="7">
    <location>
        <begin position="3"/>
        <end position="14"/>
    </location>
    <ligand>
        <name>NAD(+)</name>
        <dbReference type="ChEBI" id="CHEBI:57540"/>
    </ligand>
</feature>
<dbReference type="EC" id="1.1.1.17" evidence="2 7"/>
<dbReference type="PROSITE" id="PS00974">
    <property type="entry name" value="MANNITOL_DHGENASE"/>
    <property type="match status" value="1"/>
</dbReference>
<dbReference type="OrthoDB" id="271711at2"/>
<dbReference type="PANTHER" id="PTHR30524:SF0">
    <property type="entry name" value="ALTRONATE OXIDOREDUCTASE-RELATED"/>
    <property type="match status" value="1"/>
</dbReference>
<dbReference type="AlphaFoldDB" id="A0A0R1UAF1"/>
<comment type="catalytic activity">
    <reaction evidence="6 7">
        <text>D-mannitol 1-phosphate + NAD(+) = beta-D-fructose 6-phosphate + NADH + H(+)</text>
        <dbReference type="Rhea" id="RHEA:19661"/>
        <dbReference type="ChEBI" id="CHEBI:15378"/>
        <dbReference type="ChEBI" id="CHEBI:57540"/>
        <dbReference type="ChEBI" id="CHEBI:57634"/>
        <dbReference type="ChEBI" id="CHEBI:57945"/>
        <dbReference type="ChEBI" id="CHEBI:61381"/>
        <dbReference type="EC" id="1.1.1.17"/>
    </reaction>
</comment>
<organism evidence="10 11">
    <name type="scientific">Lactobacillus kalixensis DSM 16043</name>
    <dbReference type="NCBI Taxonomy" id="1423763"/>
    <lineage>
        <taxon>Bacteria</taxon>
        <taxon>Bacillati</taxon>
        <taxon>Bacillota</taxon>
        <taxon>Bacilli</taxon>
        <taxon>Lactobacillales</taxon>
        <taxon>Lactobacillaceae</taxon>
        <taxon>Lactobacillus</taxon>
    </lineage>
</organism>
<comment type="similarity">
    <text evidence="1 7">Belongs to the mannitol dehydrogenase family.</text>
</comment>
<evidence type="ECO:0000256" key="2">
    <source>
        <dbReference type="ARBA" id="ARBA00012939"/>
    </source>
</evidence>
<dbReference type="PRINTS" id="PR00084">
    <property type="entry name" value="MTLDHDRGNASE"/>
</dbReference>
<dbReference type="SUPFAM" id="SSF48179">
    <property type="entry name" value="6-phosphogluconate dehydrogenase C-terminal domain-like"/>
    <property type="match status" value="1"/>
</dbReference>
<dbReference type="RefSeq" id="WP_057798356.1">
    <property type="nucleotide sequence ID" value="NZ_AZFM01000011.1"/>
</dbReference>
<protein>
    <recommendedName>
        <fullName evidence="3 7">Mannitol-1-phosphate 5-dehydrogenase</fullName>
        <ecNumber evidence="2 7">1.1.1.17</ecNumber>
    </recommendedName>
</protein>
<dbReference type="PANTHER" id="PTHR30524">
    <property type="entry name" value="MANNITOL-1-PHOSPHATE 5-DEHYDROGENASE"/>
    <property type="match status" value="1"/>
</dbReference>
<evidence type="ECO:0000313" key="11">
    <source>
        <dbReference type="Proteomes" id="UP000051036"/>
    </source>
</evidence>
<dbReference type="NCBIfam" id="NF002647">
    <property type="entry name" value="PRK02318.1-3"/>
    <property type="match status" value="1"/>
</dbReference>
<dbReference type="NCBIfam" id="NF002646">
    <property type="entry name" value="PRK02318.1-2"/>
    <property type="match status" value="1"/>
</dbReference>
<evidence type="ECO:0000256" key="6">
    <source>
        <dbReference type="ARBA" id="ARBA00048615"/>
    </source>
</evidence>
<evidence type="ECO:0000259" key="8">
    <source>
        <dbReference type="Pfam" id="PF01232"/>
    </source>
</evidence>
<dbReference type="GO" id="GO:0019592">
    <property type="term" value="P:mannitol catabolic process"/>
    <property type="evidence" value="ECO:0007669"/>
    <property type="project" value="TreeGrafter"/>
</dbReference>